<dbReference type="Gene3D" id="1.10.30.10">
    <property type="entry name" value="High mobility group box domain"/>
    <property type="match status" value="1"/>
</dbReference>
<name>A0AA88R4K1_9ASTE</name>
<dbReference type="PROSITE" id="PS51011">
    <property type="entry name" value="ARID"/>
    <property type="match status" value="1"/>
</dbReference>
<dbReference type="SMART" id="SM01014">
    <property type="entry name" value="ARID"/>
    <property type="match status" value="1"/>
</dbReference>
<dbReference type="SUPFAM" id="SSF47095">
    <property type="entry name" value="HMG-box"/>
    <property type="match status" value="1"/>
</dbReference>
<dbReference type="CDD" id="cd22009">
    <property type="entry name" value="HMG-box_AtHMGB9-like"/>
    <property type="match status" value="1"/>
</dbReference>
<dbReference type="SMART" id="SM00501">
    <property type="entry name" value="BRIGHT"/>
    <property type="match status" value="1"/>
</dbReference>
<keyword evidence="1" id="KW-0238">DNA-binding</keyword>
<dbReference type="InterPro" id="IPR036910">
    <property type="entry name" value="HMG_box_dom_sf"/>
</dbReference>
<keyword evidence="6" id="KW-1185">Reference proteome</keyword>
<feature type="compositionally biased region" description="Polar residues" evidence="2">
    <location>
        <begin position="361"/>
        <end position="371"/>
    </location>
</feature>
<feature type="compositionally biased region" description="Polar residues" evidence="2">
    <location>
        <begin position="501"/>
        <end position="511"/>
    </location>
</feature>
<gene>
    <name evidence="5" type="ORF">RJ640_022069</name>
</gene>
<feature type="region of interest" description="Disordered" evidence="2">
    <location>
        <begin position="190"/>
        <end position="232"/>
    </location>
</feature>
<dbReference type="Proteomes" id="UP001187471">
    <property type="component" value="Unassembled WGS sequence"/>
</dbReference>
<evidence type="ECO:0000313" key="6">
    <source>
        <dbReference type="Proteomes" id="UP001187471"/>
    </source>
</evidence>
<dbReference type="GO" id="GO:0003677">
    <property type="term" value="F:DNA binding"/>
    <property type="evidence" value="ECO:0007669"/>
    <property type="project" value="UniProtKB-UniRule"/>
</dbReference>
<dbReference type="PANTHER" id="PTHR46691">
    <property type="entry name" value="HIGH MOBILITY GROUP B PROTEIN 9"/>
    <property type="match status" value="1"/>
</dbReference>
<evidence type="ECO:0000256" key="1">
    <source>
        <dbReference type="PROSITE-ProRule" id="PRU00267"/>
    </source>
</evidence>
<dbReference type="InterPro" id="IPR036431">
    <property type="entry name" value="ARID_dom_sf"/>
</dbReference>
<evidence type="ECO:0000313" key="5">
    <source>
        <dbReference type="EMBL" id="KAK2975066.1"/>
    </source>
</evidence>
<sequence>MVEQGWTEEGGGVKLAMASCSTGNKMPLPPTGLPLKYNPYPPPLATYEDVVASPKLFIDTLMKLHAAMGTKFMIPIIGGKDLDLHRLFVEVTSRGGFGRGSHSETRAIHSRILWFIVCHVILSLKTSSQVLGEKRWKEVTAVFCFPSSATNASFIARKYYSSLLEHYEQIYYFKAKGWAPCSADSMMKTPQLPASNHGLGRPRERKKRRASYVSVPASPEVQAAPAPPQPQRINAAESSQVVLLFTSMKQILARYTSTALGRLHRHKENEAYLIPRKACVLSDTSCPHLVEMEGKKSGQADYMHKENLIKLYPMFVVGQATPTPLTVTGVIDGKFDSGYLVTVTIGSEQLKGVLYHDAQQPARQVPQNNDASGGPRRRRRKKCEMKKRDPAHPKPNRSGYNFFFAEQHARLKPLHPGKDRDISRMIGELWNKLNDSEKVVYQEKASRDKERYKAEMEDYKERLRTGQIISNAVPIQQRPLEPDVETMELDERIETEGGDSPYTSANEFSSGKSDKTADEDSDMALGVEIGAENVRMDEAFGLQKRALKLGDEGKECLADVQHKTKAESRSGEDKESLLFREEETVGTQESDEKESMPTDEGISVPCEKRESFPVEDQ</sequence>
<evidence type="ECO:0000256" key="2">
    <source>
        <dbReference type="SAM" id="MobiDB-lite"/>
    </source>
</evidence>
<feature type="compositionally biased region" description="Basic and acidic residues" evidence="2">
    <location>
        <begin position="606"/>
        <end position="617"/>
    </location>
</feature>
<evidence type="ECO:0000259" key="3">
    <source>
        <dbReference type="PROSITE" id="PS50118"/>
    </source>
</evidence>
<dbReference type="SMART" id="SM00398">
    <property type="entry name" value="HMG"/>
    <property type="match status" value="1"/>
</dbReference>
<feature type="domain" description="ARID" evidence="4">
    <location>
        <begin position="51"/>
        <end position="172"/>
    </location>
</feature>
<dbReference type="CDD" id="cd16872">
    <property type="entry name" value="ARID_HMGB9-like"/>
    <property type="match status" value="1"/>
</dbReference>
<dbReference type="GO" id="GO:0005634">
    <property type="term" value="C:nucleus"/>
    <property type="evidence" value="ECO:0007669"/>
    <property type="project" value="UniProtKB-UniRule"/>
</dbReference>
<dbReference type="Pfam" id="PF00505">
    <property type="entry name" value="HMG_box"/>
    <property type="match status" value="1"/>
</dbReference>
<accession>A0AA88R4K1</accession>
<dbReference type="InterPro" id="IPR001606">
    <property type="entry name" value="ARID_dom"/>
</dbReference>
<dbReference type="PROSITE" id="PS50118">
    <property type="entry name" value="HMG_BOX_2"/>
    <property type="match status" value="1"/>
</dbReference>
<reference evidence="5" key="1">
    <citation type="submission" date="2022-12" db="EMBL/GenBank/DDBJ databases">
        <title>Draft genome assemblies for two species of Escallonia (Escalloniales).</title>
        <authorList>
            <person name="Chanderbali A."/>
            <person name="Dervinis C."/>
            <person name="Anghel I."/>
            <person name="Soltis D."/>
            <person name="Soltis P."/>
            <person name="Zapata F."/>
        </authorList>
    </citation>
    <scope>NUCLEOTIDE SEQUENCE</scope>
    <source>
        <strain evidence="5">UCBG92.1500</strain>
        <tissue evidence="5">Leaf</tissue>
    </source>
</reference>
<evidence type="ECO:0000259" key="4">
    <source>
        <dbReference type="PROSITE" id="PS51011"/>
    </source>
</evidence>
<dbReference type="AlphaFoldDB" id="A0AA88R4K1"/>
<feature type="region of interest" description="Disordered" evidence="2">
    <location>
        <begin position="493"/>
        <end position="524"/>
    </location>
</feature>
<dbReference type="FunFam" id="1.10.30.10:FF:000055">
    <property type="entry name" value="High mobility group B protein 15"/>
    <property type="match status" value="1"/>
</dbReference>
<dbReference type="InterPro" id="IPR045303">
    <property type="entry name" value="ARID_HMGB9-like"/>
</dbReference>
<feature type="DNA-binding region" description="HMG box" evidence="1">
    <location>
        <begin position="393"/>
        <end position="460"/>
    </location>
</feature>
<dbReference type="SUPFAM" id="SSF46774">
    <property type="entry name" value="ARID-like"/>
    <property type="match status" value="1"/>
</dbReference>
<feature type="compositionally biased region" description="Basic residues" evidence="2">
    <location>
        <begin position="375"/>
        <end position="385"/>
    </location>
</feature>
<dbReference type="InterPro" id="IPR009071">
    <property type="entry name" value="HMG_box_dom"/>
</dbReference>
<comment type="caution">
    <text evidence="5">The sequence shown here is derived from an EMBL/GenBank/DDBJ whole genome shotgun (WGS) entry which is preliminary data.</text>
</comment>
<organism evidence="5 6">
    <name type="scientific">Escallonia rubra</name>
    <dbReference type="NCBI Taxonomy" id="112253"/>
    <lineage>
        <taxon>Eukaryota</taxon>
        <taxon>Viridiplantae</taxon>
        <taxon>Streptophyta</taxon>
        <taxon>Embryophyta</taxon>
        <taxon>Tracheophyta</taxon>
        <taxon>Spermatophyta</taxon>
        <taxon>Magnoliopsida</taxon>
        <taxon>eudicotyledons</taxon>
        <taxon>Gunneridae</taxon>
        <taxon>Pentapetalae</taxon>
        <taxon>asterids</taxon>
        <taxon>campanulids</taxon>
        <taxon>Escalloniales</taxon>
        <taxon>Escalloniaceae</taxon>
        <taxon>Escallonia</taxon>
    </lineage>
</organism>
<feature type="region of interest" description="Disordered" evidence="2">
    <location>
        <begin position="358"/>
        <end position="399"/>
    </location>
</feature>
<feature type="region of interest" description="Disordered" evidence="2">
    <location>
        <begin position="559"/>
        <end position="617"/>
    </location>
</feature>
<proteinExistence type="predicted"/>
<dbReference type="PANTHER" id="PTHR46691:SF3">
    <property type="entry name" value="HIGH MOBILITY GROUP B PROTEIN 15"/>
    <property type="match status" value="1"/>
</dbReference>
<dbReference type="Gene3D" id="1.10.150.60">
    <property type="entry name" value="ARID DNA-binding domain"/>
    <property type="match status" value="1"/>
</dbReference>
<feature type="compositionally biased region" description="Basic and acidic residues" evidence="2">
    <location>
        <begin position="559"/>
        <end position="583"/>
    </location>
</feature>
<protein>
    <submittedName>
        <fullName evidence="5">Uncharacterized protein</fullName>
    </submittedName>
</protein>
<dbReference type="EMBL" id="JAVXUO010002244">
    <property type="protein sequence ID" value="KAK2975066.1"/>
    <property type="molecule type" value="Genomic_DNA"/>
</dbReference>
<dbReference type="Pfam" id="PF01388">
    <property type="entry name" value="ARID"/>
    <property type="match status" value="1"/>
</dbReference>
<feature type="domain" description="HMG box" evidence="3">
    <location>
        <begin position="393"/>
        <end position="460"/>
    </location>
</feature>
<feature type="compositionally biased region" description="Low complexity" evidence="2">
    <location>
        <begin position="213"/>
        <end position="224"/>
    </location>
</feature>
<keyword evidence="1" id="KW-0539">Nucleus</keyword>